<organism evidence="2 3">
    <name type="scientific">Terrabacter carboxydivorans</name>
    <dbReference type="NCBI Taxonomy" id="619730"/>
    <lineage>
        <taxon>Bacteria</taxon>
        <taxon>Bacillati</taxon>
        <taxon>Actinomycetota</taxon>
        <taxon>Actinomycetes</taxon>
        <taxon>Micrococcales</taxon>
        <taxon>Intrasporangiaceae</taxon>
        <taxon>Terrabacter</taxon>
    </lineage>
</organism>
<gene>
    <name evidence="2" type="ORF">GCM10009858_19750</name>
</gene>
<dbReference type="EMBL" id="BAAARE010000007">
    <property type="protein sequence ID" value="GAA2482015.1"/>
    <property type="molecule type" value="Genomic_DNA"/>
</dbReference>
<dbReference type="Proteomes" id="UP001500730">
    <property type="component" value="Unassembled WGS sequence"/>
</dbReference>
<protein>
    <submittedName>
        <fullName evidence="2">Uncharacterized protein</fullName>
    </submittedName>
</protein>
<reference evidence="2 3" key="1">
    <citation type="journal article" date="2019" name="Int. J. Syst. Evol. Microbiol.">
        <title>The Global Catalogue of Microorganisms (GCM) 10K type strain sequencing project: providing services to taxonomists for standard genome sequencing and annotation.</title>
        <authorList>
            <consortium name="The Broad Institute Genomics Platform"/>
            <consortium name="The Broad Institute Genome Sequencing Center for Infectious Disease"/>
            <person name="Wu L."/>
            <person name="Ma J."/>
        </authorList>
    </citation>
    <scope>NUCLEOTIDE SEQUENCE [LARGE SCALE GENOMIC DNA]</scope>
    <source>
        <strain evidence="2 3">JCM 16259</strain>
    </source>
</reference>
<keyword evidence="1" id="KW-0472">Membrane</keyword>
<evidence type="ECO:0000313" key="2">
    <source>
        <dbReference type="EMBL" id="GAA2482015.1"/>
    </source>
</evidence>
<keyword evidence="1" id="KW-0812">Transmembrane</keyword>
<keyword evidence="1" id="KW-1133">Transmembrane helix</keyword>
<comment type="caution">
    <text evidence="2">The sequence shown here is derived from an EMBL/GenBank/DDBJ whole genome shotgun (WGS) entry which is preliminary data.</text>
</comment>
<name>A0ABN3LCV9_9MICO</name>
<evidence type="ECO:0000256" key="1">
    <source>
        <dbReference type="SAM" id="Phobius"/>
    </source>
</evidence>
<proteinExistence type="predicted"/>
<keyword evidence="3" id="KW-1185">Reference proteome</keyword>
<evidence type="ECO:0000313" key="3">
    <source>
        <dbReference type="Proteomes" id="UP001500730"/>
    </source>
</evidence>
<feature type="transmembrane region" description="Helical" evidence="1">
    <location>
        <begin position="18"/>
        <end position="39"/>
    </location>
</feature>
<dbReference type="RefSeq" id="WP_344254711.1">
    <property type="nucleotide sequence ID" value="NZ_BAAARE010000007.1"/>
</dbReference>
<accession>A0ABN3LCV9</accession>
<sequence>MPANRPDTISEPVYYKQILTYSVIVVIAGPLLVWAALILPGW</sequence>